<dbReference type="SUPFAM" id="SSF48371">
    <property type="entry name" value="ARM repeat"/>
    <property type="match status" value="1"/>
</dbReference>
<accession>A0A3A1V1N6</accession>
<dbReference type="Gene3D" id="1.25.40.290">
    <property type="entry name" value="ARM repeat domains"/>
    <property type="match status" value="1"/>
</dbReference>
<dbReference type="Pfam" id="PF08713">
    <property type="entry name" value="DNA_alkylation"/>
    <property type="match status" value="1"/>
</dbReference>
<name>A0A3A1V1N6_9BACL</name>
<organism evidence="1 2">
    <name type="scientific">Paenibacillus nanensis</name>
    <dbReference type="NCBI Taxonomy" id="393251"/>
    <lineage>
        <taxon>Bacteria</taxon>
        <taxon>Bacillati</taxon>
        <taxon>Bacillota</taxon>
        <taxon>Bacilli</taxon>
        <taxon>Bacillales</taxon>
        <taxon>Paenibacillaceae</taxon>
        <taxon>Paenibacillus</taxon>
    </lineage>
</organism>
<dbReference type="Proteomes" id="UP000266482">
    <property type="component" value="Unassembled WGS sequence"/>
</dbReference>
<dbReference type="RefSeq" id="WP_119599439.1">
    <property type="nucleotide sequence ID" value="NZ_QXQA01000004.1"/>
</dbReference>
<dbReference type="InterPro" id="IPR016024">
    <property type="entry name" value="ARM-type_fold"/>
</dbReference>
<dbReference type="OrthoDB" id="9775346at2"/>
<dbReference type="CDD" id="cd07064">
    <property type="entry name" value="AlkD_like_1"/>
    <property type="match status" value="1"/>
</dbReference>
<dbReference type="PANTHER" id="PTHR34070:SF1">
    <property type="entry name" value="DNA ALKYLATION REPAIR PROTEIN"/>
    <property type="match status" value="1"/>
</dbReference>
<dbReference type="InterPro" id="IPR014825">
    <property type="entry name" value="DNA_alkylation"/>
</dbReference>
<reference evidence="1 2" key="1">
    <citation type="submission" date="2018-09" db="EMBL/GenBank/DDBJ databases">
        <title>Paenibacillus aracenensis nov. sp. isolated from a cave in southern Spain.</title>
        <authorList>
            <person name="Jurado V."/>
            <person name="Gutierrez-Patricio S."/>
            <person name="Gonzalez-Pimentel J.L."/>
            <person name="Miller A.Z."/>
            <person name="Laiz L."/>
            <person name="Saiz-Jimenez C."/>
        </authorList>
    </citation>
    <scope>NUCLEOTIDE SEQUENCE [LARGE SCALE GENOMIC DNA]</scope>
    <source>
        <strain evidence="1 2">DSM 22867</strain>
    </source>
</reference>
<evidence type="ECO:0000313" key="1">
    <source>
        <dbReference type="EMBL" id="RIX53706.1"/>
    </source>
</evidence>
<proteinExistence type="predicted"/>
<sequence>MSIEALIALFRENANEAAAKPMDAYMKHQFIHLGIKTPVRRELMKSFLKEYPLQKEWIPMLWELPEREFQAAAVDMLTLMKKRLTGDDLPLVERLITTKSWWDTVDALAAHIAGEIFRKDEAARRDYVERWMESDNMWLNRTAILHQLTYKANTDEALLYRCVLRHAESKAFFHQKAIGWALRTYAKVNSESVKAFVDSHELKPLSRREALKHF</sequence>
<protein>
    <submittedName>
        <fullName evidence="1">DNA alkylation repair protein</fullName>
    </submittedName>
</protein>
<comment type="caution">
    <text evidence="1">The sequence shown here is derived from an EMBL/GenBank/DDBJ whole genome shotgun (WGS) entry which is preliminary data.</text>
</comment>
<dbReference type="PANTHER" id="PTHR34070">
    <property type="entry name" value="ARMADILLO-TYPE FOLD"/>
    <property type="match status" value="1"/>
</dbReference>
<evidence type="ECO:0000313" key="2">
    <source>
        <dbReference type="Proteomes" id="UP000266482"/>
    </source>
</evidence>
<dbReference type="EMBL" id="QXQA01000004">
    <property type="protein sequence ID" value="RIX53706.1"/>
    <property type="molecule type" value="Genomic_DNA"/>
</dbReference>
<gene>
    <name evidence="1" type="ORF">D3P08_09815</name>
</gene>
<keyword evidence="2" id="KW-1185">Reference proteome</keyword>
<dbReference type="AlphaFoldDB" id="A0A3A1V1N6"/>
<dbReference type="Gene3D" id="1.20.1660.10">
    <property type="entry name" value="Hypothetical protein (EF3068)"/>
    <property type="match status" value="1"/>
</dbReference>